<reference evidence="3" key="1">
    <citation type="submission" date="2015-07" db="EMBL/GenBank/DDBJ databases">
        <title>Fjat-10053 dsm26.</title>
        <authorList>
            <person name="Liu B."/>
            <person name="Wang J."/>
            <person name="Zhu Y."/>
            <person name="Liu G."/>
            <person name="Chen Q."/>
            <person name="Chen Z."/>
            <person name="Lan J."/>
            <person name="Che J."/>
            <person name="Ge C."/>
            <person name="Shi H."/>
            <person name="Pan Z."/>
            <person name="Liu X."/>
        </authorList>
    </citation>
    <scope>NUCLEOTIDE SEQUENCE [LARGE SCALE GENOMIC DNA]</scope>
    <source>
        <strain evidence="3">DSM 26</strain>
    </source>
</reference>
<proteinExistence type="predicted"/>
<keyword evidence="1" id="KW-0812">Transmembrane</keyword>
<organism evidence="2 3">
    <name type="scientific">Virgibacillus pantothenticus</name>
    <dbReference type="NCBI Taxonomy" id="1473"/>
    <lineage>
        <taxon>Bacteria</taxon>
        <taxon>Bacillati</taxon>
        <taxon>Bacillota</taxon>
        <taxon>Bacilli</taxon>
        <taxon>Bacillales</taxon>
        <taxon>Bacillaceae</taxon>
        <taxon>Virgibacillus</taxon>
    </lineage>
</organism>
<dbReference type="PATRIC" id="fig|1473.5.peg.3145"/>
<keyword evidence="1" id="KW-1133">Transmembrane helix</keyword>
<dbReference type="Proteomes" id="UP000036780">
    <property type="component" value="Unassembled WGS sequence"/>
</dbReference>
<name>A0A0L0QVQ1_VIRPA</name>
<dbReference type="AlphaFoldDB" id="A0A0L0QVQ1"/>
<keyword evidence="3" id="KW-1185">Reference proteome</keyword>
<gene>
    <name evidence="2" type="ORF">AFK71_01260</name>
</gene>
<dbReference type="EMBL" id="LGTO01000002">
    <property type="protein sequence ID" value="KNE22293.1"/>
    <property type="molecule type" value="Genomic_DNA"/>
</dbReference>
<keyword evidence="1" id="KW-0472">Membrane</keyword>
<feature type="transmembrane region" description="Helical" evidence="1">
    <location>
        <begin position="6"/>
        <end position="26"/>
    </location>
</feature>
<comment type="caution">
    <text evidence="2">The sequence shown here is derived from an EMBL/GenBank/DDBJ whole genome shotgun (WGS) entry which is preliminary data.</text>
</comment>
<evidence type="ECO:0000313" key="2">
    <source>
        <dbReference type="EMBL" id="KNE22293.1"/>
    </source>
</evidence>
<sequence length="60" mass="6795">MVIAAYILGVITLFMLAFIIVIHSLFRKASYNHGQQRDALILLGSPQKKMGICHQFYANE</sequence>
<evidence type="ECO:0000313" key="3">
    <source>
        <dbReference type="Proteomes" id="UP000036780"/>
    </source>
</evidence>
<evidence type="ECO:0000256" key="1">
    <source>
        <dbReference type="SAM" id="Phobius"/>
    </source>
</evidence>
<accession>A0A0L0QVQ1</accession>
<protein>
    <submittedName>
        <fullName evidence="2">Uncharacterized protein</fullName>
    </submittedName>
</protein>